<keyword evidence="7 8" id="KW-0539">Nucleus</keyword>
<dbReference type="EMBL" id="CADEPM010000005">
    <property type="protein sequence ID" value="CAB3406967.1"/>
    <property type="molecule type" value="Genomic_DNA"/>
</dbReference>
<evidence type="ECO:0000256" key="3">
    <source>
        <dbReference type="ARBA" id="ARBA00022833"/>
    </source>
</evidence>
<evidence type="ECO:0000256" key="10">
    <source>
        <dbReference type="SAM" id="MobiDB-lite"/>
    </source>
</evidence>
<dbReference type="AlphaFoldDB" id="A0A8S1F044"/>
<evidence type="ECO:0000256" key="11">
    <source>
        <dbReference type="SAM" id="Phobius"/>
    </source>
</evidence>
<feature type="compositionally biased region" description="Basic residues" evidence="10">
    <location>
        <begin position="998"/>
        <end position="1016"/>
    </location>
</feature>
<reference evidence="14 15" key="1">
    <citation type="submission" date="2020-04" db="EMBL/GenBank/DDBJ databases">
        <authorList>
            <person name="Laetsch R D."/>
            <person name="Stevens L."/>
            <person name="Kumar S."/>
            <person name="Blaxter L. M."/>
        </authorList>
    </citation>
    <scope>NUCLEOTIDE SEQUENCE [LARGE SCALE GENOMIC DNA]</scope>
</reference>
<feature type="domain" description="RING-type" evidence="13">
    <location>
        <begin position="324"/>
        <end position="358"/>
    </location>
</feature>
<evidence type="ECO:0000256" key="8">
    <source>
        <dbReference type="PROSITE-ProRule" id="PRU00089"/>
    </source>
</evidence>
<dbReference type="OrthoDB" id="10070006at2759"/>
<feature type="region of interest" description="Disordered" evidence="10">
    <location>
        <begin position="778"/>
        <end position="820"/>
    </location>
</feature>
<dbReference type="InterPro" id="IPR013083">
    <property type="entry name" value="Znf_RING/FYVE/PHD"/>
</dbReference>
<feature type="transmembrane region" description="Helical" evidence="11">
    <location>
        <begin position="17"/>
        <end position="40"/>
    </location>
</feature>
<keyword evidence="5 8" id="KW-0238">DNA-binding</keyword>
<evidence type="ECO:0000313" key="14">
    <source>
        <dbReference type="EMBL" id="CAB3406967.1"/>
    </source>
</evidence>
<feature type="region of interest" description="Disordered" evidence="10">
    <location>
        <begin position="992"/>
        <end position="1034"/>
    </location>
</feature>
<dbReference type="Gene3D" id="3.30.40.10">
    <property type="entry name" value="Zinc/RING finger domain, C3HC4 (zinc finger)"/>
    <property type="match status" value="1"/>
</dbReference>
<feature type="compositionally biased region" description="Low complexity" evidence="10">
    <location>
        <begin position="1049"/>
        <end position="1062"/>
    </location>
</feature>
<comment type="subcellular location">
    <subcellularLocation>
        <location evidence="8">Nucleus</location>
    </subcellularLocation>
</comment>
<evidence type="ECO:0000256" key="7">
    <source>
        <dbReference type="ARBA" id="ARBA00023242"/>
    </source>
</evidence>
<dbReference type="InterPro" id="IPR036390">
    <property type="entry name" value="WH_DNA-bd_sf"/>
</dbReference>
<gene>
    <name evidence="14" type="ORF">CBOVIS_LOCUS8961</name>
</gene>
<keyword evidence="1" id="KW-0217">Developmental protein</keyword>
<sequence length="1200" mass="133862">MTTTCERDEYFLETWQFVTLSCHVLTIISIPAELYTIFLVCKKTPKRMKNLIWPLLQLQIWNLCADINWGFLVTPYWVLPCPCGMGLGVLSKIGVPTIYQIFSGQINITSTIVNINPCPPRLFYSPEFYVFTDDYQFCALLLGSYVGFLLIQGFVYLFGTSFYLLFTIGGTKISLATQRMQRKIFRGLLITKHAILSIPFALFETEEKSNLVKTNALDAANNSIPMWNYRKGPHSERFPGDVIEIRFTKENDGRIGYVWSDLIPDVDGSNIKPKFSKAVFIDNLDIHRFLVIQQPKDTVIVLSEDAFANYNIAGFPKTAAWVECNVCCETGIGAIVFDCGHWICAKCRSQIDKCHLCSKEIVEERRLKVRNGHCPLDICDEDGDQRKAVALVPCGCYLSCDALVARVKRKYGDHQILGKDGDTTTCYDTIDGLSYCPFDACGKRVQRVIRMNFNYVHQRSGPLEPGASCTDNQSTSMRGSQPQQLQQAALPQRVQYQAIVRNNNGRQGPRRDLAAGVKYHYVKVSAPPPRAAPMVTSRAVSQFSSNQNQQYHVVQHQQPVQPQQQTEIRYVQPQSVQQQMPLSPPQQPSQSQSVEPHQAKRPRILQKTQNPPKPRTTLIVHEQKKLSGVTIKIEQQVPLLHDPNLISLAPTTPTTDSVSYAAQPVAMAMPVPSNSGTSARREFDGETATWYLSPAKASPTIAETESPMIHGNPAIQQQNNQEFSFIQQPPFQNRNSVDDWNLHASSLADYLEPTDFSYDDDDSWIKSVDVTEFAGISQDLERDPSLPGPAPPPPAYVQRKCKSKSPSPPAPNKTKYRNAQPLLPGEFAKPSWSYSSLIALALKNSQHGHLTVSEIYAFMLENFPYFRTAPPGWKNSVRHNLSLNKCFMKVNIDLAAMNRKSCLWQICPHKLEKLENDIRKWRERGSVEGLARPEDLEAIESGTKGMPDMQCYTKNVLRTVYHENRPSTSGTQHVSSTQAATRILAHAGIQAPTEIINSRHRIPQVRKVRKTRRKKNATNSVAEPAGCSPSSTISSATSMISYSVSSEMSSTASSSSSSSSTPRSDDGNICDTAPFYDPGASSSRITTPAPFLDDLMAFENDPDFFTLLPPPSTGPVKRPLSEVLESPAKLTDVLNTSFGTPTRSSNAPQQRDDGTLSPFRCSIYFSSFDLARDALNDNSLMSAALEESPYKGPVTFPNIR</sequence>
<feature type="compositionally biased region" description="Low complexity" evidence="10">
    <location>
        <begin position="546"/>
        <end position="581"/>
    </location>
</feature>
<evidence type="ECO:0000259" key="13">
    <source>
        <dbReference type="PROSITE" id="PS50089"/>
    </source>
</evidence>
<feature type="region of interest" description="Disordered" evidence="10">
    <location>
        <begin position="527"/>
        <end position="617"/>
    </location>
</feature>
<evidence type="ECO:0000313" key="15">
    <source>
        <dbReference type="Proteomes" id="UP000494206"/>
    </source>
</evidence>
<protein>
    <recommendedName>
        <fullName evidence="16">Fork-head domain-containing protein</fullName>
    </recommendedName>
</protein>
<evidence type="ECO:0008006" key="16">
    <source>
        <dbReference type="Google" id="ProtNLM"/>
    </source>
</evidence>
<keyword evidence="15" id="KW-1185">Reference proteome</keyword>
<keyword evidence="11" id="KW-0812">Transmembrane</keyword>
<organism evidence="14 15">
    <name type="scientific">Caenorhabditis bovis</name>
    <dbReference type="NCBI Taxonomy" id="2654633"/>
    <lineage>
        <taxon>Eukaryota</taxon>
        <taxon>Metazoa</taxon>
        <taxon>Ecdysozoa</taxon>
        <taxon>Nematoda</taxon>
        <taxon>Chromadorea</taxon>
        <taxon>Rhabditida</taxon>
        <taxon>Rhabditina</taxon>
        <taxon>Rhabditomorpha</taxon>
        <taxon>Rhabditoidea</taxon>
        <taxon>Rhabditidae</taxon>
        <taxon>Peloderinae</taxon>
        <taxon>Caenorhabditis</taxon>
    </lineage>
</organism>
<keyword evidence="2 9" id="KW-0863">Zinc-finger</keyword>
<dbReference type="InterPro" id="IPR049624">
    <property type="entry name" value="FOXN1_4"/>
</dbReference>
<dbReference type="Pfam" id="PF00250">
    <property type="entry name" value="Forkhead"/>
    <property type="match status" value="1"/>
</dbReference>
<dbReference type="InterPro" id="IPR036388">
    <property type="entry name" value="WH-like_DNA-bd_sf"/>
</dbReference>
<keyword evidence="2 9" id="KW-0479">Metal-binding</keyword>
<keyword evidence="3" id="KW-0862">Zinc</keyword>
<feature type="domain" description="Fork-head" evidence="12">
    <location>
        <begin position="829"/>
        <end position="924"/>
    </location>
</feature>
<keyword evidence="11" id="KW-1133">Transmembrane helix</keyword>
<dbReference type="GO" id="GO:0005634">
    <property type="term" value="C:nucleus"/>
    <property type="evidence" value="ECO:0007669"/>
    <property type="project" value="UniProtKB-SubCell"/>
</dbReference>
<comment type="caution">
    <text evidence="14">The sequence shown here is derived from an EMBL/GenBank/DDBJ whole genome shotgun (WGS) entry which is preliminary data.</text>
</comment>
<evidence type="ECO:0000256" key="9">
    <source>
        <dbReference type="PROSITE-ProRule" id="PRU00175"/>
    </source>
</evidence>
<keyword evidence="6" id="KW-0804">Transcription</keyword>
<keyword evidence="4" id="KW-0805">Transcription regulation</keyword>
<keyword evidence="11" id="KW-0472">Membrane</keyword>
<evidence type="ECO:0000256" key="2">
    <source>
        <dbReference type="ARBA" id="ARBA00022771"/>
    </source>
</evidence>
<dbReference type="InterPro" id="IPR030456">
    <property type="entry name" value="TF_fork_head_CS_2"/>
</dbReference>
<dbReference type="InterPro" id="IPR001766">
    <property type="entry name" value="Fork_head_dom"/>
</dbReference>
<dbReference type="SMART" id="SM00339">
    <property type="entry name" value="FH"/>
    <property type="match status" value="1"/>
</dbReference>
<dbReference type="SUPFAM" id="SSF46785">
    <property type="entry name" value="Winged helix' DNA-binding domain"/>
    <property type="match status" value="1"/>
</dbReference>
<dbReference type="PROSITE" id="PS00658">
    <property type="entry name" value="FORK_HEAD_2"/>
    <property type="match status" value="1"/>
</dbReference>
<dbReference type="PANTHER" id="PTHR46721:SF3">
    <property type="entry name" value="FORKHEAD BOX N1"/>
    <property type="match status" value="1"/>
</dbReference>
<dbReference type="Pfam" id="PF10318">
    <property type="entry name" value="7TM_GPCR_Srh"/>
    <property type="match status" value="1"/>
</dbReference>
<dbReference type="GO" id="GO:0000981">
    <property type="term" value="F:DNA-binding transcription factor activity, RNA polymerase II-specific"/>
    <property type="evidence" value="ECO:0007669"/>
    <property type="project" value="TreeGrafter"/>
</dbReference>
<feature type="transmembrane region" description="Helical" evidence="11">
    <location>
        <begin position="145"/>
        <end position="166"/>
    </location>
</feature>
<dbReference type="GO" id="GO:0008270">
    <property type="term" value="F:zinc ion binding"/>
    <property type="evidence" value="ECO:0007669"/>
    <property type="project" value="UniProtKB-KW"/>
</dbReference>
<feature type="compositionally biased region" description="Pro residues" evidence="10">
    <location>
        <begin position="786"/>
        <end position="795"/>
    </location>
</feature>
<dbReference type="PROSITE" id="PS50039">
    <property type="entry name" value="FORK_HEAD_3"/>
    <property type="match status" value="1"/>
</dbReference>
<feature type="region of interest" description="Disordered" evidence="10">
    <location>
        <begin position="462"/>
        <end position="486"/>
    </location>
</feature>
<dbReference type="InterPro" id="IPR019422">
    <property type="entry name" value="7TM_GPCR_serpentine_rcpt_Srh"/>
</dbReference>
<proteinExistence type="predicted"/>
<dbReference type="InterPro" id="IPR001841">
    <property type="entry name" value="Znf_RING"/>
</dbReference>
<dbReference type="GO" id="GO:0000976">
    <property type="term" value="F:transcription cis-regulatory region binding"/>
    <property type="evidence" value="ECO:0007669"/>
    <property type="project" value="TreeGrafter"/>
</dbReference>
<dbReference type="PRINTS" id="PR00053">
    <property type="entry name" value="FORKHEAD"/>
</dbReference>
<dbReference type="PANTHER" id="PTHR46721">
    <property type="entry name" value="FORKHEAD BOX PROTEIN N1"/>
    <property type="match status" value="1"/>
</dbReference>
<dbReference type="PROSITE" id="PS50089">
    <property type="entry name" value="ZF_RING_2"/>
    <property type="match status" value="1"/>
</dbReference>
<feature type="compositionally biased region" description="Polar residues" evidence="10">
    <location>
        <begin position="469"/>
        <end position="480"/>
    </location>
</feature>
<accession>A0A8S1F044</accession>
<evidence type="ECO:0000256" key="5">
    <source>
        <dbReference type="ARBA" id="ARBA00023125"/>
    </source>
</evidence>
<feature type="region of interest" description="Disordered" evidence="10">
    <location>
        <begin position="1049"/>
        <end position="1083"/>
    </location>
</feature>
<dbReference type="Gene3D" id="1.10.10.10">
    <property type="entry name" value="Winged helix-like DNA-binding domain superfamily/Winged helix DNA-binding domain"/>
    <property type="match status" value="1"/>
</dbReference>
<feature type="DNA-binding region" description="Fork-head" evidence="8">
    <location>
        <begin position="829"/>
        <end position="924"/>
    </location>
</feature>
<evidence type="ECO:0000256" key="4">
    <source>
        <dbReference type="ARBA" id="ARBA00023015"/>
    </source>
</evidence>
<evidence type="ECO:0000259" key="12">
    <source>
        <dbReference type="PROSITE" id="PS50039"/>
    </source>
</evidence>
<evidence type="ECO:0000256" key="6">
    <source>
        <dbReference type="ARBA" id="ARBA00023163"/>
    </source>
</evidence>
<dbReference type="Proteomes" id="UP000494206">
    <property type="component" value="Unassembled WGS sequence"/>
</dbReference>
<evidence type="ECO:0000256" key="1">
    <source>
        <dbReference type="ARBA" id="ARBA00022473"/>
    </source>
</evidence>
<name>A0A8S1F044_9PELO</name>